<dbReference type="EMBL" id="VLTJ01000020">
    <property type="protein sequence ID" value="TSH95714.1"/>
    <property type="molecule type" value="Genomic_DNA"/>
</dbReference>
<evidence type="ECO:0000313" key="4">
    <source>
        <dbReference type="Proteomes" id="UP000318405"/>
    </source>
</evidence>
<feature type="domain" description="Hydantoinase B/oxoprolinase" evidence="2">
    <location>
        <begin position="61"/>
        <end position="583"/>
    </location>
</feature>
<evidence type="ECO:0000259" key="2">
    <source>
        <dbReference type="Pfam" id="PF02538"/>
    </source>
</evidence>
<keyword evidence="4" id="KW-1185">Reference proteome</keyword>
<dbReference type="PANTHER" id="PTHR11365:SF23">
    <property type="entry name" value="HYPOTHETICAL 5-OXOPROLINASE (EUROFUNG)-RELATED"/>
    <property type="match status" value="1"/>
</dbReference>
<dbReference type="InterPro" id="IPR045079">
    <property type="entry name" value="Oxoprolinase-like"/>
</dbReference>
<dbReference type="Proteomes" id="UP000318405">
    <property type="component" value="Unassembled WGS sequence"/>
</dbReference>
<gene>
    <name evidence="3" type="ORF">FOZ76_09960</name>
</gene>
<reference evidence="3 4" key="1">
    <citation type="submission" date="2019-07" db="EMBL/GenBank/DDBJ databases">
        <title>Qingshengfaniella alkalisoli gen. nov., sp. nov., isolated from saline soil.</title>
        <authorList>
            <person name="Xu L."/>
            <person name="Huang X.-X."/>
            <person name="Sun J.-Q."/>
        </authorList>
    </citation>
    <scope>NUCLEOTIDE SEQUENCE [LARGE SCALE GENOMIC DNA]</scope>
    <source>
        <strain evidence="3 4">DSM 27279</strain>
    </source>
</reference>
<dbReference type="AlphaFoldDB" id="A0A556ARY9"/>
<name>A0A556ARY9_9BURK</name>
<proteinExistence type="predicted"/>
<dbReference type="GO" id="GO:0005829">
    <property type="term" value="C:cytosol"/>
    <property type="evidence" value="ECO:0007669"/>
    <property type="project" value="TreeGrafter"/>
</dbReference>
<dbReference type="GO" id="GO:0017168">
    <property type="term" value="F:5-oxoprolinase (ATP-hydrolyzing) activity"/>
    <property type="evidence" value="ECO:0007669"/>
    <property type="project" value="TreeGrafter"/>
</dbReference>
<organism evidence="3 4">
    <name type="scientific">Verticiella sediminum</name>
    <dbReference type="NCBI Taxonomy" id="1247510"/>
    <lineage>
        <taxon>Bacteria</taxon>
        <taxon>Pseudomonadati</taxon>
        <taxon>Pseudomonadota</taxon>
        <taxon>Betaproteobacteria</taxon>
        <taxon>Burkholderiales</taxon>
        <taxon>Alcaligenaceae</taxon>
        <taxon>Verticiella</taxon>
    </lineage>
</organism>
<feature type="region of interest" description="Disordered" evidence="1">
    <location>
        <begin position="17"/>
        <end position="56"/>
    </location>
</feature>
<evidence type="ECO:0000256" key="1">
    <source>
        <dbReference type="SAM" id="MobiDB-lite"/>
    </source>
</evidence>
<dbReference type="PANTHER" id="PTHR11365">
    <property type="entry name" value="5-OXOPROLINASE RELATED"/>
    <property type="match status" value="1"/>
</dbReference>
<protein>
    <submittedName>
        <fullName evidence="3">Hydantoinase B/oxoprolinase family protein</fullName>
    </submittedName>
</protein>
<sequence length="619" mass="65460">MDRRPYLLVRRAARRGHRVRPGTGGIADHHGRTAGRQPRPHRPLRQSVHPGGDRAMTRPIDPLTLSVVRHKLLAVAEEVVDVMTQTSFSPILNQSRDFSAAVLDGAGSLVAQAERVPIHMGALPFAVQAMMAAFADDLREGDVLIANDPYWGGSHLPDVTLAAPVFVDGRPRLWIANRSHQGDIGGISPGGYSPSAREIWHEGLRLPPMKFATAQGVREDLLRMICANSRTPADMRGDLMAQLSSVRRGVQRAAALYAHYGAQTMDEACAAVLDAGETAMRREIAQWRPGEYRGVALLDPQAGLEEPLPVKVRIMIGADCATVDFGECADQLASFINSPLANTKAAVNVAFMYLSSGENAQNDGSARAIQVLTRPGSFVHPLEPAAVTACTTLTASAIIEAVMNGLAQAAPARVVAGFARRFRLAIGGTDRGGSRYIWHTFANRGGAGAHAAADGWSNLGVIHNPGGSPAPSVERTEAAYPFHIEAFSLRTDSGGAGASRGGLGGIYRLRYQGSGPASITPTGDGAETAPAGLAGGEPGAANDYLIERGGEVFRLGARDAGLTLEPGDCVVCQSAGGGGYGDPGHRDPAAVRRDVEYGYVSREAAARWYPHVRLESGHD</sequence>
<evidence type="ECO:0000313" key="3">
    <source>
        <dbReference type="EMBL" id="TSH95714.1"/>
    </source>
</evidence>
<dbReference type="Pfam" id="PF02538">
    <property type="entry name" value="Hydantoinase_B"/>
    <property type="match status" value="1"/>
</dbReference>
<dbReference type="GO" id="GO:0006749">
    <property type="term" value="P:glutathione metabolic process"/>
    <property type="evidence" value="ECO:0007669"/>
    <property type="project" value="TreeGrafter"/>
</dbReference>
<accession>A0A556ARY9</accession>
<comment type="caution">
    <text evidence="3">The sequence shown here is derived from an EMBL/GenBank/DDBJ whole genome shotgun (WGS) entry which is preliminary data.</text>
</comment>
<dbReference type="OrthoDB" id="8612863at2"/>
<dbReference type="InterPro" id="IPR003692">
    <property type="entry name" value="Hydantoinase_B"/>
</dbReference>